<name>A0A1M2V5P8_TRAPU</name>
<comment type="caution">
    <text evidence="1">The sequence shown here is derived from an EMBL/GenBank/DDBJ whole genome shotgun (WGS) entry which is preliminary data.</text>
</comment>
<evidence type="ECO:0000313" key="2">
    <source>
        <dbReference type="Proteomes" id="UP000184267"/>
    </source>
</evidence>
<dbReference type="STRING" id="154538.A0A1M2V5P8"/>
<gene>
    <name evidence="1" type="ORF">TRAPUB_6504</name>
</gene>
<dbReference type="OrthoDB" id="2727115at2759"/>
<dbReference type="Proteomes" id="UP000184267">
    <property type="component" value="Unassembled WGS sequence"/>
</dbReference>
<accession>A0A1M2V5P8</accession>
<dbReference type="OMA" id="YREHRKI"/>
<dbReference type="EMBL" id="MNAD01001641">
    <property type="protein sequence ID" value="OJT02932.1"/>
    <property type="molecule type" value="Genomic_DNA"/>
</dbReference>
<sequence length="220" mass="25374">MDIGRVKREIYYRGKEARRRENKVQAEKRQIGKLTWVGVQIPAELASRSLRIFRASFAVHDAGPLLGLWTRPYNFEMPDLCLLPSSEDADNAESPWSSRAAILGAYQYGEVIEAGRGRFERWTDDSFVLDETETDVKQEVTERVQAWVRLAKAMPTDAEGSEVMTVGLDWGAKVIRMLVEEWEVRKEKGVDGYREHRKISRLPWQNMMKDTMGLFNTENC</sequence>
<organism evidence="1 2">
    <name type="scientific">Trametes pubescens</name>
    <name type="common">White-rot fungus</name>
    <dbReference type="NCBI Taxonomy" id="154538"/>
    <lineage>
        <taxon>Eukaryota</taxon>
        <taxon>Fungi</taxon>
        <taxon>Dikarya</taxon>
        <taxon>Basidiomycota</taxon>
        <taxon>Agaricomycotina</taxon>
        <taxon>Agaricomycetes</taxon>
        <taxon>Polyporales</taxon>
        <taxon>Polyporaceae</taxon>
        <taxon>Trametes</taxon>
    </lineage>
</organism>
<protein>
    <submittedName>
        <fullName evidence="1">Uncharacterized protein</fullName>
    </submittedName>
</protein>
<reference evidence="1 2" key="1">
    <citation type="submission" date="2016-10" db="EMBL/GenBank/DDBJ databases">
        <title>Genome sequence of the basidiomycete white-rot fungus Trametes pubescens.</title>
        <authorList>
            <person name="Makela M.R."/>
            <person name="Granchi Z."/>
            <person name="Peng M."/>
            <person name="De Vries R.P."/>
            <person name="Grigoriev I."/>
            <person name="Riley R."/>
            <person name="Hilden K."/>
        </authorList>
    </citation>
    <scope>NUCLEOTIDE SEQUENCE [LARGE SCALE GENOMIC DNA]</scope>
    <source>
        <strain evidence="1 2">FBCC735</strain>
    </source>
</reference>
<dbReference type="AlphaFoldDB" id="A0A1M2V5P8"/>
<evidence type="ECO:0000313" key="1">
    <source>
        <dbReference type="EMBL" id="OJT02932.1"/>
    </source>
</evidence>
<keyword evidence="2" id="KW-1185">Reference proteome</keyword>
<proteinExistence type="predicted"/>